<protein>
    <submittedName>
        <fullName evidence="1">Uncharacterized protein</fullName>
    </submittedName>
</protein>
<evidence type="ECO:0000313" key="2">
    <source>
        <dbReference type="Proteomes" id="UP000077069"/>
    </source>
</evidence>
<evidence type="ECO:0000313" key="1">
    <source>
        <dbReference type="EMBL" id="OAG00391.1"/>
    </source>
</evidence>
<proteinExistence type="predicted"/>
<reference evidence="1 2" key="1">
    <citation type="submission" date="2016-05" db="EMBL/GenBank/DDBJ databases">
        <title>Comparative analysis of secretome profiles of manganese(II)-oxidizing ascomycete fungi.</title>
        <authorList>
            <consortium name="DOE Joint Genome Institute"/>
            <person name="Zeiner C.A."/>
            <person name="Purvine S.O."/>
            <person name="Zink E.M."/>
            <person name="Wu S."/>
            <person name="Pasa-Tolic L."/>
            <person name="Chaput D.L."/>
            <person name="Haridas S."/>
            <person name="Grigoriev I.V."/>
            <person name="Santelli C.M."/>
            <person name="Hansel C.M."/>
        </authorList>
    </citation>
    <scope>NUCLEOTIDE SEQUENCE [LARGE SCALE GENOMIC DNA]</scope>
    <source>
        <strain evidence="1 2">AP3s5-JAC2a</strain>
    </source>
</reference>
<dbReference type="GeneID" id="28769281"/>
<organism evidence="1 2">
    <name type="scientific">Paraphaeosphaeria sporulosa</name>
    <dbReference type="NCBI Taxonomy" id="1460663"/>
    <lineage>
        <taxon>Eukaryota</taxon>
        <taxon>Fungi</taxon>
        <taxon>Dikarya</taxon>
        <taxon>Ascomycota</taxon>
        <taxon>Pezizomycotina</taxon>
        <taxon>Dothideomycetes</taxon>
        <taxon>Pleosporomycetidae</taxon>
        <taxon>Pleosporales</taxon>
        <taxon>Massarineae</taxon>
        <taxon>Didymosphaeriaceae</taxon>
        <taxon>Paraphaeosphaeria</taxon>
    </lineage>
</organism>
<dbReference type="EMBL" id="KV441559">
    <property type="protein sequence ID" value="OAG00391.1"/>
    <property type="molecule type" value="Genomic_DNA"/>
</dbReference>
<dbReference type="AlphaFoldDB" id="A0A177BZI1"/>
<keyword evidence="2" id="KW-1185">Reference proteome</keyword>
<dbReference type="InParanoid" id="A0A177BZI1"/>
<dbReference type="OrthoDB" id="10383617at2759"/>
<dbReference type="RefSeq" id="XP_018030756.1">
    <property type="nucleotide sequence ID" value="XM_018185795.1"/>
</dbReference>
<sequence length="150" mass="17581">MQEPDQEIKIKREMATQRESPANRYSDRVTHETRLGLYPAMVSPFSFASRFQFDASKRYGRNPVWWLVRHMWCKERTASVRLAGAYGSHLIEINTQTSTGERVIATGLWALACVKRNRQRRAQCVVRMSHFMEPLARLDVRRMRGNHSTR</sequence>
<dbReference type="Proteomes" id="UP000077069">
    <property type="component" value="Unassembled WGS sequence"/>
</dbReference>
<name>A0A177BZI1_9PLEO</name>
<gene>
    <name evidence="1" type="ORF">CC84DRAFT_301417</name>
</gene>
<accession>A0A177BZI1</accession>